<dbReference type="PANTHER" id="PTHR46889:SF5">
    <property type="entry name" value="INTEGRASE PROTEIN"/>
    <property type="match status" value="1"/>
</dbReference>
<dbReference type="EMBL" id="NBWU01000004">
    <property type="protein sequence ID" value="PCE63902.1"/>
    <property type="molecule type" value="Genomic_DNA"/>
</dbReference>
<dbReference type="AlphaFoldDB" id="A0A2A4G819"/>
<dbReference type="InterPro" id="IPR001584">
    <property type="entry name" value="Integrase_cat-core"/>
</dbReference>
<dbReference type="InterPro" id="IPR012337">
    <property type="entry name" value="RNaseH-like_sf"/>
</dbReference>
<keyword evidence="3" id="KW-1185">Reference proteome</keyword>
<gene>
    <name evidence="2" type="ORF">B7P33_11615</name>
</gene>
<dbReference type="PANTHER" id="PTHR46889">
    <property type="entry name" value="TRANSPOSASE INSF FOR INSERTION SEQUENCE IS3B-RELATED"/>
    <property type="match status" value="1"/>
</dbReference>
<dbReference type="InterPro" id="IPR048020">
    <property type="entry name" value="Transpos_IS3"/>
</dbReference>
<evidence type="ECO:0000259" key="1">
    <source>
        <dbReference type="PROSITE" id="PS50994"/>
    </source>
</evidence>
<comment type="caution">
    <text evidence="2">The sequence shown here is derived from an EMBL/GenBank/DDBJ whole genome shotgun (WGS) entry which is preliminary data.</text>
</comment>
<evidence type="ECO:0000313" key="2">
    <source>
        <dbReference type="EMBL" id="PCE63902.1"/>
    </source>
</evidence>
<dbReference type="GO" id="GO:0003676">
    <property type="term" value="F:nucleic acid binding"/>
    <property type="evidence" value="ECO:0007669"/>
    <property type="project" value="InterPro"/>
</dbReference>
<evidence type="ECO:0000313" key="3">
    <source>
        <dbReference type="Proteomes" id="UP000219559"/>
    </source>
</evidence>
<protein>
    <recommendedName>
        <fullName evidence="1">Integrase catalytic domain-containing protein</fullName>
    </recommendedName>
</protein>
<reference evidence="2 3" key="1">
    <citation type="submission" date="2017-04" db="EMBL/GenBank/DDBJ databases">
        <title>A new member of the family Flavobacteriaceae isolated from ascidians.</title>
        <authorList>
            <person name="Chen L."/>
        </authorList>
    </citation>
    <scope>NUCLEOTIDE SEQUENCE [LARGE SCALE GENOMIC DNA]</scope>
    <source>
        <strain evidence="2 3">HQA918</strain>
    </source>
</reference>
<dbReference type="GO" id="GO:0015074">
    <property type="term" value="P:DNA integration"/>
    <property type="evidence" value="ECO:0007669"/>
    <property type="project" value="InterPro"/>
</dbReference>
<name>A0A2A4G819_9FLAO</name>
<dbReference type="RefSeq" id="WP_097442618.1">
    <property type="nucleotide sequence ID" value="NZ_NBWU01000004.1"/>
</dbReference>
<proteinExistence type="predicted"/>
<dbReference type="NCBIfam" id="NF033516">
    <property type="entry name" value="transpos_IS3"/>
    <property type="match status" value="1"/>
</dbReference>
<dbReference type="Gene3D" id="3.30.420.10">
    <property type="entry name" value="Ribonuclease H-like superfamily/Ribonuclease H"/>
    <property type="match status" value="1"/>
</dbReference>
<dbReference type="InterPro" id="IPR036397">
    <property type="entry name" value="RNaseH_sf"/>
</dbReference>
<feature type="domain" description="Integrase catalytic" evidence="1">
    <location>
        <begin position="107"/>
        <end position="270"/>
    </location>
</feature>
<dbReference type="Proteomes" id="UP000219559">
    <property type="component" value="Unassembled WGS sequence"/>
</dbReference>
<dbReference type="Pfam" id="PF00665">
    <property type="entry name" value="rve"/>
    <property type="match status" value="1"/>
</dbReference>
<dbReference type="SUPFAM" id="SSF53098">
    <property type="entry name" value="Ribonuclease H-like"/>
    <property type="match status" value="1"/>
</dbReference>
<dbReference type="PROSITE" id="PS50994">
    <property type="entry name" value="INTEGRASE"/>
    <property type="match status" value="1"/>
</dbReference>
<organism evidence="2 3">
    <name type="scientific">Sediminicola luteus</name>
    <dbReference type="NCBI Taxonomy" id="319238"/>
    <lineage>
        <taxon>Bacteria</taxon>
        <taxon>Pseudomonadati</taxon>
        <taxon>Bacteroidota</taxon>
        <taxon>Flavobacteriia</taxon>
        <taxon>Flavobacteriales</taxon>
        <taxon>Flavobacteriaceae</taxon>
        <taxon>Sediminicola</taxon>
    </lineage>
</organism>
<sequence>MIQCFGISKQAFYKRLKSQKHKERQHRVLLEMVRGCRLRIGSQLGGLKLYHELKPEMESAGIKMGRDRFYRFLRTHNLLVRKTKRYHITTDSRHHYRKFKNLVKDKIPTAPEQLWVSDITYIKTEKGHNYLALVTDAYSKKIMGYKLAGHMRTELCLDALKMALGNRKYKKRKLIHHSDRGFQYCNPTYVKFATDNQMHISMTEQYDPYQNAIAERINRTLKYEYGLKQTIKNTTLAKKMTKEAVYIYNNLRPHLSLDMGKPNEVHRNPTVNCKSYRKNTVNLVPLTN</sequence>
<accession>A0A2A4G819</accession>
<dbReference type="InterPro" id="IPR050900">
    <property type="entry name" value="Transposase_IS3/IS150/IS904"/>
</dbReference>